<evidence type="ECO:0000256" key="11">
    <source>
        <dbReference type="PROSITE-ProRule" id="PRU00108"/>
    </source>
</evidence>
<dbReference type="PRINTS" id="PR00027">
    <property type="entry name" value="PAIREDBOX"/>
</dbReference>
<dbReference type="Pfam" id="PF10277">
    <property type="entry name" value="Frag1"/>
    <property type="match status" value="1"/>
</dbReference>
<evidence type="ECO:0000256" key="3">
    <source>
        <dbReference type="ARBA" id="ARBA00022473"/>
    </source>
</evidence>
<dbReference type="GO" id="GO:0009653">
    <property type="term" value="P:anatomical structure morphogenesis"/>
    <property type="evidence" value="ECO:0007669"/>
    <property type="project" value="UniProtKB-ARBA"/>
</dbReference>
<feature type="compositionally biased region" description="Polar residues" evidence="13">
    <location>
        <begin position="297"/>
        <end position="322"/>
    </location>
</feature>
<dbReference type="InterPro" id="IPR019402">
    <property type="entry name" value="CWH43_N"/>
</dbReference>
<dbReference type="GO" id="GO:0045944">
    <property type="term" value="P:positive regulation of transcription by RNA polymerase II"/>
    <property type="evidence" value="ECO:0007669"/>
    <property type="project" value="UniProtKB-ARBA"/>
</dbReference>
<feature type="region of interest" description="Disordered" evidence="13">
    <location>
        <begin position="189"/>
        <end position="214"/>
    </location>
</feature>
<dbReference type="InterPro" id="IPR043565">
    <property type="entry name" value="PAX_fam"/>
</dbReference>
<evidence type="ECO:0000259" key="16">
    <source>
        <dbReference type="PROSITE" id="PS51057"/>
    </source>
</evidence>
<dbReference type="CDD" id="cd00131">
    <property type="entry name" value="PAX"/>
    <property type="match status" value="1"/>
</dbReference>
<dbReference type="InterPro" id="IPR001356">
    <property type="entry name" value="HD"/>
</dbReference>
<dbReference type="GO" id="GO:0000981">
    <property type="term" value="F:DNA-binding transcription factor activity, RNA polymerase II-specific"/>
    <property type="evidence" value="ECO:0007669"/>
    <property type="project" value="InterPro"/>
</dbReference>
<dbReference type="InterPro" id="IPR001523">
    <property type="entry name" value="Paired_dom"/>
</dbReference>
<reference evidence="17" key="1">
    <citation type="submission" date="2023-06" db="EMBL/GenBank/DDBJ databases">
        <title>Genomic analysis of the entomopathogenic nematode Steinernema hermaphroditum.</title>
        <authorList>
            <person name="Schwarz E.M."/>
            <person name="Heppert J.K."/>
            <person name="Baniya A."/>
            <person name="Schwartz H.T."/>
            <person name="Tan C.-H."/>
            <person name="Antoshechkin I."/>
            <person name="Sternberg P.W."/>
            <person name="Goodrich-Blair H."/>
            <person name="Dillman A.R."/>
        </authorList>
    </citation>
    <scope>NUCLEOTIDE SEQUENCE</scope>
    <source>
        <strain evidence="17">PS9179</strain>
        <tissue evidence="17">Whole animal</tissue>
    </source>
</reference>
<accession>A0AA39H1C9</accession>
<evidence type="ECO:0000256" key="5">
    <source>
        <dbReference type="ARBA" id="ARBA00023015"/>
    </source>
</evidence>
<keyword evidence="4" id="KW-0563">Paired box</keyword>
<keyword evidence="14" id="KW-0472">Membrane</keyword>
<keyword evidence="14" id="KW-1133">Transmembrane helix</keyword>
<dbReference type="InterPro" id="IPR009057">
    <property type="entry name" value="Homeodomain-like_sf"/>
</dbReference>
<dbReference type="InterPro" id="IPR017970">
    <property type="entry name" value="Homeobox_CS"/>
</dbReference>
<dbReference type="GO" id="GO:0051240">
    <property type="term" value="P:positive regulation of multicellular organismal process"/>
    <property type="evidence" value="ECO:0007669"/>
    <property type="project" value="UniProtKB-ARBA"/>
</dbReference>
<evidence type="ECO:0000256" key="2">
    <source>
        <dbReference type="ARBA" id="ARBA00005733"/>
    </source>
</evidence>
<dbReference type="CDD" id="cd00086">
    <property type="entry name" value="homeodomain"/>
    <property type="match status" value="1"/>
</dbReference>
<dbReference type="Gene3D" id="1.10.10.10">
    <property type="entry name" value="Winged helix-like DNA-binding domain superfamily/Winged helix DNA-binding domain"/>
    <property type="match status" value="2"/>
</dbReference>
<dbReference type="PANTHER" id="PTHR45636:SF41">
    <property type="entry name" value="PAIRED BOX PROTEIN PAX-6-RELATED"/>
    <property type="match status" value="1"/>
</dbReference>
<feature type="transmembrane region" description="Helical" evidence="14">
    <location>
        <begin position="478"/>
        <end position="498"/>
    </location>
</feature>
<dbReference type="FunFam" id="1.10.10.60:FF:000028">
    <property type="entry name" value="Paired box protein Pax-6"/>
    <property type="match status" value="1"/>
</dbReference>
<dbReference type="Proteomes" id="UP001175271">
    <property type="component" value="Unassembled WGS sequence"/>
</dbReference>
<evidence type="ECO:0000256" key="9">
    <source>
        <dbReference type="ARBA" id="ARBA00023242"/>
    </source>
</evidence>
<dbReference type="Pfam" id="PF00046">
    <property type="entry name" value="Homeodomain"/>
    <property type="match status" value="1"/>
</dbReference>
<sequence>MGSYPNEHDQNVMPSRDSGHTGVNQLGGVFVNGRPLPDATRQKIVDLAHQGARPCDISRILQVSNGCVSKILCRYYESGTIRPRAIGGSKPRVATSSVCAKIEAYKREQPSIFAWEIRDKLLGEKVCSQDTIPSVSSINRVLRNLAAKKEQQAMQNEFYDRALRYSSGQWYNQWSMGMPAVGLNGFPSITPVNPVEGKKEPSDDDQKPPNDPDEDAAARLRLRKKLQRNRTSFSQEQIENLEKEFERTHYPDVFARERLASKIGLPEARIQVWFSNRRAKWRREEKLRNQKRPPGMDTSNISTSSATPSGSTVAPTEAVSPQSSMMTAANGAALANTKFEAVTQSSGASPNGTPVPRFSHNPVPSFVHPSSQMYSGLAQPTMDPYGFAHAGLGMPPTQQDFSSYQMFSGATRSPYDAFHPYARTMPPTGATFPTTMNPTSISNPVPGTTYVFAVWHRDVDPVFPYISSSGDQRPESCIFSLLLNLCAVLIALIIYLRFGLVKELDRDFHRNTNRLNNISLWIGIASSFGMCLVANFQETAVIQIHMTGAIICFGGSCIYMLLQAIITWFMYPTFVHGTIAFVRTVLALVASVLFVVALSCGILAARIYHAAYPDKPTPRPWSGDPNQPGFELHCISAVAEWGLAIINMLYIFSYSRDFEKIRVQLRVQPLVFHLGQSPLYNSLEDVAI</sequence>
<dbReference type="GO" id="GO:0050877">
    <property type="term" value="P:nervous system process"/>
    <property type="evidence" value="ECO:0007669"/>
    <property type="project" value="UniProtKB-ARBA"/>
</dbReference>
<dbReference type="FunFam" id="1.10.10.10:FF:000003">
    <property type="entry name" value="Paired box protein Pax-6"/>
    <property type="match status" value="1"/>
</dbReference>
<evidence type="ECO:0000256" key="8">
    <source>
        <dbReference type="ARBA" id="ARBA00023163"/>
    </source>
</evidence>
<feature type="transmembrane region" description="Helical" evidence="14">
    <location>
        <begin position="630"/>
        <end position="652"/>
    </location>
</feature>
<dbReference type="EMBL" id="JAUCMV010000005">
    <property type="protein sequence ID" value="KAK0396956.1"/>
    <property type="molecule type" value="Genomic_DNA"/>
</dbReference>
<evidence type="ECO:0000313" key="18">
    <source>
        <dbReference type="Proteomes" id="UP001175271"/>
    </source>
</evidence>
<feature type="DNA-binding region" description="Homeobox" evidence="11">
    <location>
        <begin position="226"/>
        <end position="285"/>
    </location>
</feature>
<dbReference type="SMART" id="SM00389">
    <property type="entry name" value="HOX"/>
    <property type="match status" value="1"/>
</dbReference>
<dbReference type="Pfam" id="PF00292">
    <property type="entry name" value="PAX"/>
    <property type="match status" value="1"/>
</dbReference>
<dbReference type="AlphaFoldDB" id="A0AA39H1C9"/>
<dbReference type="InterPro" id="IPR043182">
    <property type="entry name" value="PAIRED_DNA-bd_dom"/>
</dbReference>
<evidence type="ECO:0000259" key="15">
    <source>
        <dbReference type="PROSITE" id="PS50071"/>
    </source>
</evidence>
<organism evidence="17 18">
    <name type="scientific">Steinernema hermaphroditum</name>
    <dbReference type="NCBI Taxonomy" id="289476"/>
    <lineage>
        <taxon>Eukaryota</taxon>
        <taxon>Metazoa</taxon>
        <taxon>Ecdysozoa</taxon>
        <taxon>Nematoda</taxon>
        <taxon>Chromadorea</taxon>
        <taxon>Rhabditida</taxon>
        <taxon>Tylenchina</taxon>
        <taxon>Panagrolaimomorpha</taxon>
        <taxon>Strongyloidoidea</taxon>
        <taxon>Steinernematidae</taxon>
        <taxon>Steinernema</taxon>
    </lineage>
</organism>
<dbReference type="PANTHER" id="PTHR45636">
    <property type="entry name" value="PAIRED BOX PROTEIN PAX-6-RELATED-RELATED"/>
    <property type="match status" value="1"/>
</dbReference>
<keyword evidence="9 11" id="KW-0539">Nucleus</keyword>
<dbReference type="SMART" id="SM00351">
    <property type="entry name" value="PAX"/>
    <property type="match status" value="1"/>
</dbReference>
<dbReference type="InterPro" id="IPR036388">
    <property type="entry name" value="WH-like_DNA-bd_sf"/>
</dbReference>
<evidence type="ECO:0000256" key="13">
    <source>
        <dbReference type="SAM" id="MobiDB-lite"/>
    </source>
</evidence>
<feature type="region of interest" description="Disordered" evidence="13">
    <location>
        <begin position="284"/>
        <end position="322"/>
    </location>
</feature>
<keyword evidence="3" id="KW-0217">Developmental protein</keyword>
<evidence type="ECO:0000256" key="1">
    <source>
        <dbReference type="ARBA" id="ARBA00004123"/>
    </source>
</evidence>
<dbReference type="FunFam" id="1.10.10.10:FF:000069">
    <property type="entry name" value="Paired box protein Pax-6"/>
    <property type="match status" value="1"/>
</dbReference>
<feature type="domain" description="Homeobox" evidence="15">
    <location>
        <begin position="224"/>
        <end position="284"/>
    </location>
</feature>
<comment type="caution">
    <text evidence="17">The sequence shown here is derived from an EMBL/GenBank/DDBJ whole genome shotgun (WGS) entry which is preliminary data.</text>
</comment>
<dbReference type="PROSITE" id="PS50071">
    <property type="entry name" value="HOMEOBOX_2"/>
    <property type="match status" value="1"/>
</dbReference>
<name>A0AA39H1C9_9BILA</name>
<evidence type="ECO:0000256" key="10">
    <source>
        <dbReference type="ARBA" id="ARBA00044108"/>
    </source>
</evidence>
<dbReference type="PROSITE" id="PS51057">
    <property type="entry name" value="PAIRED_2"/>
    <property type="match status" value="1"/>
</dbReference>
<feature type="transmembrane region" description="Helical" evidence="14">
    <location>
        <begin position="518"/>
        <end position="536"/>
    </location>
</feature>
<feature type="compositionally biased region" description="Basic and acidic residues" evidence="13">
    <location>
        <begin position="196"/>
        <end position="210"/>
    </location>
</feature>
<dbReference type="GO" id="GO:0007417">
    <property type="term" value="P:central nervous system development"/>
    <property type="evidence" value="ECO:0007669"/>
    <property type="project" value="UniProtKB-ARBA"/>
</dbReference>
<evidence type="ECO:0000256" key="7">
    <source>
        <dbReference type="ARBA" id="ARBA00023155"/>
    </source>
</evidence>
<dbReference type="GO" id="GO:0005634">
    <property type="term" value="C:nucleus"/>
    <property type="evidence" value="ECO:0007669"/>
    <property type="project" value="UniProtKB-SubCell"/>
</dbReference>
<evidence type="ECO:0000256" key="12">
    <source>
        <dbReference type="RuleBase" id="RU000682"/>
    </source>
</evidence>
<evidence type="ECO:0000256" key="6">
    <source>
        <dbReference type="ARBA" id="ARBA00023125"/>
    </source>
</evidence>
<gene>
    <name evidence="17" type="ORF">QR680_001924</name>
</gene>
<keyword evidence="5" id="KW-0805">Transcription regulation</keyword>
<evidence type="ECO:0000256" key="14">
    <source>
        <dbReference type="SAM" id="Phobius"/>
    </source>
</evidence>
<feature type="transmembrane region" description="Helical" evidence="14">
    <location>
        <begin position="542"/>
        <end position="569"/>
    </location>
</feature>
<keyword evidence="18" id="KW-1185">Reference proteome</keyword>
<comment type="subcellular location">
    <subcellularLocation>
        <location evidence="1 11 12">Nucleus</location>
    </subcellularLocation>
</comment>
<keyword evidence="8" id="KW-0804">Transcription</keyword>
<keyword evidence="6 11" id="KW-0238">DNA-binding</keyword>
<feature type="domain" description="Paired" evidence="16">
    <location>
        <begin position="19"/>
        <end position="145"/>
    </location>
</feature>
<dbReference type="PROSITE" id="PS00034">
    <property type="entry name" value="PAIRED_1"/>
    <property type="match status" value="1"/>
</dbReference>
<comment type="similarity">
    <text evidence="2">Belongs to the paired homeobox family.</text>
</comment>
<keyword evidence="14" id="KW-0812">Transmembrane</keyword>
<dbReference type="PROSITE" id="PS00027">
    <property type="entry name" value="HOMEOBOX_1"/>
    <property type="match status" value="1"/>
</dbReference>
<evidence type="ECO:0000256" key="4">
    <source>
        <dbReference type="ARBA" id="ARBA00022724"/>
    </source>
</evidence>
<dbReference type="SUPFAM" id="SSF46689">
    <property type="entry name" value="Homeodomain-like"/>
    <property type="match status" value="2"/>
</dbReference>
<dbReference type="Gene3D" id="1.10.10.60">
    <property type="entry name" value="Homeodomain-like"/>
    <property type="match status" value="1"/>
</dbReference>
<dbReference type="GO" id="GO:0010628">
    <property type="term" value="P:positive regulation of gene expression"/>
    <property type="evidence" value="ECO:0007669"/>
    <property type="project" value="UniProtKB-ARBA"/>
</dbReference>
<dbReference type="GO" id="GO:0000785">
    <property type="term" value="C:chromatin"/>
    <property type="evidence" value="ECO:0007669"/>
    <property type="project" value="UniProtKB-ARBA"/>
</dbReference>
<feature type="transmembrane region" description="Helical" evidence="14">
    <location>
        <begin position="581"/>
        <end position="610"/>
    </location>
</feature>
<protein>
    <recommendedName>
        <fullName evidence="10">Paired box protein Pax-6</fullName>
    </recommendedName>
</protein>
<keyword evidence="7 11" id="KW-0371">Homeobox</keyword>
<proteinExistence type="inferred from homology"/>
<evidence type="ECO:0000313" key="17">
    <source>
        <dbReference type="EMBL" id="KAK0396956.1"/>
    </source>
</evidence>
<dbReference type="GO" id="GO:0000978">
    <property type="term" value="F:RNA polymerase II cis-regulatory region sequence-specific DNA binding"/>
    <property type="evidence" value="ECO:0007669"/>
    <property type="project" value="UniProtKB-ARBA"/>
</dbReference>